<feature type="compositionally biased region" description="Polar residues" evidence="9">
    <location>
        <begin position="45"/>
        <end position="54"/>
    </location>
</feature>
<dbReference type="InterPro" id="IPR027417">
    <property type="entry name" value="P-loop_NTPase"/>
</dbReference>
<evidence type="ECO:0000256" key="5">
    <source>
        <dbReference type="ARBA" id="ARBA00022741"/>
    </source>
</evidence>
<keyword evidence="8 10" id="KW-0472">Membrane</keyword>
<gene>
    <name evidence="12" type="ORF">D0Z07_6941</name>
</gene>
<dbReference type="GO" id="GO:0005524">
    <property type="term" value="F:ATP binding"/>
    <property type="evidence" value="ECO:0007669"/>
    <property type="project" value="UniProtKB-KW"/>
</dbReference>
<dbReference type="InterPro" id="IPR043926">
    <property type="entry name" value="ABCG_dom"/>
</dbReference>
<feature type="transmembrane region" description="Helical" evidence="10">
    <location>
        <begin position="641"/>
        <end position="660"/>
    </location>
</feature>
<dbReference type="Proteomes" id="UP000785200">
    <property type="component" value="Unassembled WGS sequence"/>
</dbReference>
<feature type="transmembrane region" description="Helical" evidence="10">
    <location>
        <begin position="498"/>
        <end position="522"/>
    </location>
</feature>
<organism evidence="12 13">
    <name type="scientific">Hyphodiscus hymeniophilus</name>
    <dbReference type="NCBI Taxonomy" id="353542"/>
    <lineage>
        <taxon>Eukaryota</taxon>
        <taxon>Fungi</taxon>
        <taxon>Dikarya</taxon>
        <taxon>Ascomycota</taxon>
        <taxon>Pezizomycotina</taxon>
        <taxon>Leotiomycetes</taxon>
        <taxon>Helotiales</taxon>
        <taxon>Hyphodiscaceae</taxon>
        <taxon>Hyphodiscus</taxon>
    </lineage>
</organism>
<dbReference type="SUPFAM" id="SSF52540">
    <property type="entry name" value="P-loop containing nucleoside triphosphate hydrolases"/>
    <property type="match status" value="2"/>
</dbReference>
<evidence type="ECO:0000256" key="10">
    <source>
        <dbReference type="SAM" id="Phobius"/>
    </source>
</evidence>
<keyword evidence="3" id="KW-0813">Transport</keyword>
<feature type="transmembrane region" description="Helical" evidence="10">
    <location>
        <begin position="610"/>
        <end position="629"/>
    </location>
</feature>
<feature type="transmembrane region" description="Helical" evidence="10">
    <location>
        <begin position="587"/>
        <end position="604"/>
    </location>
</feature>
<dbReference type="InterPro" id="IPR017871">
    <property type="entry name" value="ABC_transporter-like_CS"/>
</dbReference>
<feature type="transmembrane region" description="Helical" evidence="10">
    <location>
        <begin position="1194"/>
        <end position="1214"/>
    </location>
</feature>
<dbReference type="InterPro" id="IPR013525">
    <property type="entry name" value="ABC2_TM"/>
</dbReference>
<dbReference type="Pfam" id="PF14510">
    <property type="entry name" value="ABC_trans_N"/>
    <property type="match status" value="1"/>
</dbReference>
<dbReference type="InterPro" id="IPR029481">
    <property type="entry name" value="ABC_trans_N"/>
</dbReference>
<dbReference type="GO" id="GO:0140359">
    <property type="term" value="F:ABC-type transporter activity"/>
    <property type="evidence" value="ECO:0007669"/>
    <property type="project" value="InterPro"/>
</dbReference>
<keyword evidence="4 10" id="KW-0812">Transmembrane</keyword>
<feature type="domain" description="ABC transporter" evidence="11">
    <location>
        <begin position="817"/>
        <end position="1066"/>
    </location>
</feature>
<comment type="subcellular location">
    <subcellularLocation>
        <location evidence="1">Membrane</location>
        <topology evidence="1">Multi-pass membrane protein</topology>
    </subcellularLocation>
</comment>
<dbReference type="Pfam" id="PF01061">
    <property type="entry name" value="ABC2_membrane"/>
    <property type="match status" value="2"/>
</dbReference>
<evidence type="ECO:0000256" key="3">
    <source>
        <dbReference type="ARBA" id="ARBA00022448"/>
    </source>
</evidence>
<evidence type="ECO:0000256" key="7">
    <source>
        <dbReference type="ARBA" id="ARBA00022989"/>
    </source>
</evidence>
<evidence type="ECO:0000256" key="9">
    <source>
        <dbReference type="SAM" id="MobiDB-lite"/>
    </source>
</evidence>
<feature type="transmembrane region" description="Helical" evidence="10">
    <location>
        <begin position="1347"/>
        <end position="1366"/>
    </location>
</feature>
<evidence type="ECO:0000313" key="13">
    <source>
        <dbReference type="Proteomes" id="UP000785200"/>
    </source>
</evidence>
<dbReference type="GO" id="GO:0016020">
    <property type="term" value="C:membrane"/>
    <property type="evidence" value="ECO:0007669"/>
    <property type="project" value="UniProtKB-SubCell"/>
</dbReference>
<dbReference type="OrthoDB" id="245989at2759"/>
<dbReference type="InterPro" id="IPR003439">
    <property type="entry name" value="ABC_transporter-like_ATP-bd"/>
</dbReference>
<dbReference type="SMART" id="SM00382">
    <property type="entry name" value="AAA"/>
    <property type="match status" value="2"/>
</dbReference>
<feature type="compositionally biased region" description="Basic and acidic residues" evidence="9">
    <location>
        <begin position="33"/>
        <end position="43"/>
    </location>
</feature>
<dbReference type="CDD" id="cd03233">
    <property type="entry name" value="ABCG_PDR_domain1"/>
    <property type="match status" value="1"/>
</dbReference>
<comment type="similarity">
    <text evidence="2">Belongs to the ABC transporter superfamily. ABCG family. PDR (TC 3.A.1.205) subfamily.</text>
</comment>
<dbReference type="InterPro" id="IPR034001">
    <property type="entry name" value="ABCG_PDR_1"/>
</dbReference>
<accession>A0A9P6VG48</accession>
<evidence type="ECO:0000256" key="2">
    <source>
        <dbReference type="ARBA" id="ARBA00006012"/>
    </source>
</evidence>
<dbReference type="GO" id="GO:0016887">
    <property type="term" value="F:ATP hydrolysis activity"/>
    <property type="evidence" value="ECO:0007669"/>
    <property type="project" value="InterPro"/>
</dbReference>
<evidence type="ECO:0000259" key="11">
    <source>
        <dbReference type="PROSITE" id="PS50893"/>
    </source>
</evidence>
<dbReference type="PROSITE" id="PS00211">
    <property type="entry name" value="ABC_TRANSPORTER_1"/>
    <property type="match status" value="1"/>
</dbReference>
<feature type="domain" description="ABC transporter" evidence="11">
    <location>
        <begin position="138"/>
        <end position="389"/>
    </location>
</feature>
<dbReference type="FunFam" id="3.40.50.300:FF:000054">
    <property type="entry name" value="ABC multidrug transporter atrF"/>
    <property type="match status" value="1"/>
</dbReference>
<evidence type="ECO:0000313" key="12">
    <source>
        <dbReference type="EMBL" id="KAG0647288.1"/>
    </source>
</evidence>
<feature type="transmembrane region" description="Helical" evidence="10">
    <location>
        <begin position="528"/>
        <end position="547"/>
    </location>
</feature>
<feature type="transmembrane region" description="Helical" evidence="10">
    <location>
        <begin position="1220"/>
        <end position="1241"/>
    </location>
</feature>
<feature type="region of interest" description="Disordered" evidence="9">
    <location>
        <begin position="1"/>
        <end position="78"/>
    </location>
</feature>
<dbReference type="Pfam" id="PF19055">
    <property type="entry name" value="ABC2_membrane_7"/>
    <property type="match status" value="1"/>
</dbReference>
<keyword evidence="7 10" id="KW-1133">Transmembrane helix</keyword>
<keyword evidence="6" id="KW-0067">ATP-binding</keyword>
<feature type="transmembrane region" description="Helical" evidence="10">
    <location>
        <begin position="1159"/>
        <end position="1178"/>
    </location>
</feature>
<evidence type="ECO:0000256" key="6">
    <source>
        <dbReference type="ARBA" id="ARBA00022840"/>
    </source>
</evidence>
<dbReference type="Pfam" id="PF06422">
    <property type="entry name" value="PDR_CDR"/>
    <property type="match status" value="1"/>
</dbReference>
<dbReference type="CDD" id="cd03232">
    <property type="entry name" value="ABCG_PDR_domain2"/>
    <property type="match status" value="1"/>
</dbReference>
<sequence length="1410" mass="156815">MSISPLSASLRKNSLAAEEPEIQSIPAASTTHDPNEFDYHEDLTTIASQTSQAPGPSGFPASKTISNQDALEPPDPALDPTSSHFDVHVWAGNVLRSSDKSNVKFGRASFSFKNLTVSGSGSGVNFQSNVASVFMIPFRLNEYFNFGKRPEKKILSCFDGIIKPGELLLVLGRPGSGCSTLLKTMAGELHGLKVGKDSVVHYSGIPQKEMIRNFKGEIVYNSEVDYHFPFLTVKQTLEFAAAVRTPRNRIVSVSRKENIQRVTAVVMAICGLTRARNTRVGNDFVRGVSGGERKRVSIAEMILALAPVGSWDNATRGLDAATALQFVQTLRASAKIMGTTHSVAIYQASQAIYDVFDKVAVLYEGRQIYFGPTFAAKAFFEEMGWYCPPRQTTGDFLTAVTNHQARKPRSGYEMRVPRTPDDFEKYWRASPQYKALLHEIEKHEIETSSGPSATEFKETRRAAQAHHTRRSSPYIVSIPMQLRICTRRAYQRLWNDKVSTLTVVIGQIIMALIVGSVFYGTPNNTNSFFARGSTLFFATLLNALIAVTEINGMYQQRPIVEKQASYAFCHPFAEALAGVLSDAPVKLTIATCFNLIIYFLAGLYPKPSQFFVFFLFTVLVRFTMSAMFRTVAAVTKTISQALAIAGVLVLAIVIYTGYTIPRPYMHPWFKWLNYINPLAYAFEALMVNEFHGRSFPCASIVPAYPNLSGATFICPVAGAVAGEIAVSGDAYMQTSFQYSYAHIWRNLGIVIGFWVFFLTTYLIATELNSSTTSVAEVLLFRRGHAPKNITEADAGCRENTPSDADEKVNSKQQFNLLQQRSVFTWRDILYDITIKDEPRRLLDHVTGWVRPGTLTALMGVSGAGKTTLLDVLAQRTSVGVITGDMLVNGKSLDPSFQRKTGYVQQQDLHLETSTVREALLFSAMLRQPKSVPKEDKCKYVEEVIDMLDMNDFAEAVVGTPGEGLNVEQRKRLTIGVELAAKPGLLLFLDEPTSGLDSESSWAIICLLRKLADSGQAILSTIHQPSSILFEEFDRLLFLAKGGRTVYFGDIGPNSRTLINYFESNGARICGKEENPAEYILENVSGVGGGKALDWPELWKASDECKMARIEQERIYHETEEMAAEDDGDDNFDEFAVPLSTQIRYTAIRVFQQYWRTPSYIWGKFMLGGISALLCHGLYCKEHSMNIQSSQRQSLIMLFCIQIFVFASTFAQLVISALPDAQTAGAVATLMFSLTMIFNGVFQPPQALPGFWIFMYRISPLTYIVDGIAATGLHGRPVQCAPNELQVFDPPSGLNCGAYLQPYLTKAPGQLLNPAASSQCKYCQITNADQFLATSAISWSTRWRNFGIGWSYIVFNVAMAMALYHTFRVNNWTWANSRKPLRQLFYRLKEGGHWVQALLVGYYNNRKKGDE</sequence>
<dbReference type="PROSITE" id="PS50893">
    <property type="entry name" value="ABC_TRANSPORTER_2"/>
    <property type="match status" value="2"/>
</dbReference>
<dbReference type="EMBL" id="VNKQ01000013">
    <property type="protein sequence ID" value="KAG0647288.1"/>
    <property type="molecule type" value="Genomic_DNA"/>
</dbReference>
<dbReference type="InterPro" id="IPR034003">
    <property type="entry name" value="ABCG_PDR_2"/>
</dbReference>
<dbReference type="PANTHER" id="PTHR19241">
    <property type="entry name" value="ATP-BINDING CASSETTE TRANSPORTER"/>
    <property type="match status" value="1"/>
</dbReference>
<keyword evidence="13" id="KW-1185">Reference proteome</keyword>
<feature type="compositionally biased region" description="Polar residues" evidence="9">
    <location>
        <begin position="1"/>
        <end position="12"/>
    </location>
</feature>
<feature type="region of interest" description="Disordered" evidence="9">
    <location>
        <begin position="448"/>
        <end position="470"/>
    </location>
</feature>
<evidence type="ECO:0000256" key="4">
    <source>
        <dbReference type="ARBA" id="ARBA00022692"/>
    </source>
</evidence>
<reference evidence="12" key="1">
    <citation type="submission" date="2019-07" db="EMBL/GenBank/DDBJ databases">
        <title>Hyphodiscus hymeniophilus genome sequencing and assembly.</title>
        <authorList>
            <person name="Kramer G."/>
            <person name="Nodwell J."/>
        </authorList>
    </citation>
    <scope>NUCLEOTIDE SEQUENCE</scope>
    <source>
        <strain evidence="12">ATCC 34498</strain>
    </source>
</reference>
<dbReference type="Gene3D" id="3.40.50.300">
    <property type="entry name" value="P-loop containing nucleotide triphosphate hydrolases"/>
    <property type="match status" value="2"/>
</dbReference>
<dbReference type="InterPro" id="IPR003593">
    <property type="entry name" value="AAA+_ATPase"/>
</dbReference>
<dbReference type="Pfam" id="PF00005">
    <property type="entry name" value="ABC_tran"/>
    <property type="match status" value="2"/>
</dbReference>
<evidence type="ECO:0000256" key="1">
    <source>
        <dbReference type="ARBA" id="ARBA00004141"/>
    </source>
</evidence>
<comment type="caution">
    <text evidence="12">The sequence shown here is derived from an EMBL/GenBank/DDBJ whole genome shotgun (WGS) entry which is preliminary data.</text>
</comment>
<keyword evidence="5" id="KW-0547">Nucleotide-binding</keyword>
<proteinExistence type="inferred from homology"/>
<name>A0A9P6VG48_9HELO</name>
<evidence type="ECO:0000256" key="8">
    <source>
        <dbReference type="ARBA" id="ARBA00023136"/>
    </source>
</evidence>
<feature type="transmembrane region" description="Helical" evidence="10">
    <location>
        <begin position="743"/>
        <end position="764"/>
    </location>
</feature>
<dbReference type="InterPro" id="IPR010929">
    <property type="entry name" value="PDR_CDR_ABC"/>
</dbReference>
<protein>
    <submittedName>
        <fullName evidence="12">Abc multidrug transporter atrI</fullName>
    </submittedName>
</protein>